<dbReference type="CDD" id="cd00075">
    <property type="entry name" value="HATPase"/>
    <property type="match status" value="1"/>
</dbReference>
<evidence type="ECO:0000256" key="5">
    <source>
        <dbReference type="ARBA" id="ARBA00022741"/>
    </source>
</evidence>
<dbReference type="GO" id="GO:0000155">
    <property type="term" value="F:phosphorelay sensor kinase activity"/>
    <property type="evidence" value="ECO:0007669"/>
    <property type="project" value="InterPro"/>
</dbReference>
<feature type="domain" description="HAMP" evidence="11">
    <location>
        <begin position="198"/>
        <end position="254"/>
    </location>
</feature>
<evidence type="ECO:0000256" key="4">
    <source>
        <dbReference type="ARBA" id="ARBA00022679"/>
    </source>
</evidence>
<keyword evidence="4 12" id="KW-0808">Transferase</keyword>
<dbReference type="Gene3D" id="6.10.340.10">
    <property type="match status" value="1"/>
</dbReference>
<keyword evidence="5" id="KW-0547">Nucleotide-binding</keyword>
<dbReference type="GO" id="GO:0016020">
    <property type="term" value="C:membrane"/>
    <property type="evidence" value="ECO:0007669"/>
    <property type="project" value="InterPro"/>
</dbReference>
<keyword evidence="12" id="KW-0406">Ion transport</keyword>
<keyword evidence="3" id="KW-0597">Phosphoprotein</keyword>
<dbReference type="AlphaFoldDB" id="A0A3B0YS45"/>
<feature type="transmembrane region" description="Helical" evidence="9">
    <location>
        <begin position="6"/>
        <end position="27"/>
    </location>
</feature>
<proteinExistence type="predicted"/>
<dbReference type="Pfam" id="PF00512">
    <property type="entry name" value="HisKA"/>
    <property type="match status" value="1"/>
</dbReference>
<dbReference type="CDD" id="cd00082">
    <property type="entry name" value="HisKA"/>
    <property type="match status" value="1"/>
</dbReference>
<keyword evidence="8" id="KW-0902">Two-component regulatory system</keyword>
<dbReference type="EMBL" id="UOFO01000022">
    <property type="protein sequence ID" value="VAW83705.1"/>
    <property type="molecule type" value="Genomic_DNA"/>
</dbReference>
<dbReference type="SUPFAM" id="SSF47384">
    <property type="entry name" value="Homodimeric domain of signal transducing histidine kinase"/>
    <property type="match status" value="1"/>
</dbReference>
<organism evidence="12">
    <name type="scientific">hydrothermal vent metagenome</name>
    <dbReference type="NCBI Taxonomy" id="652676"/>
    <lineage>
        <taxon>unclassified sequences</taxon>
        <taxon>metagenomes</taxon>
        <taxon>ecological metagenomes</taxon>
    </lineage>
</organism>
<evidence type="ECO:0000256" key="2">
    <source>
        <dbReference type="ARBA" id="ARBA00012438"/>
    </source>
</evidence>
<keyword evidence="9" id="KW-0812">Transmembrane</keyword>
<protein>
    <recommendedName>
        <fullName evidence="2">histidine kinase</fullName>
        <ecNumber evidence="2">2.7.13.3</ecNumber>
    </recommendedName>
</protein>
<dbReference type="InterPro" id="IPR003660">
    <property type="entry name" value="HAMP_dom"/>
</dbReference>
<gene>
    <name evidence="12" type="ORF">MNBD_GAMMA16-1210</name>
</gene>
<dbReference type="InterPro" id="IPR004358">
    <property type="entry name" value="Sig_transdc_His_kin-like_C"/>
</dbReference>
<dbReference type="Pfam" id="PF02518">
    <property type="entry name" value="HATPase_c"/>
    <property type="match status" value="1"/>
</dbReference>
<evidence type="ECO:0000313" key="12">
    <source>
        <dbReference type="EMBL" id="VAW83705.1"/>
    </source>
</evidence>
<keyword evidence="12" id="KW-0407">Ion channel</keyword>
<dbReference type="Gene3D" id="3.30.565.10">
    <property type="entry name" value="Histidine kinase-like ATPase, C-terminal domain"/>
    <property type="match status" value="1"/>
</dbReference>
<dbReference type="PROSITE" id="PS50109">
    <property type="entry name" value="HIS_KIN"/>
    <property type="match status" value="1"/>
</dbReference>
<dbReference type="GO" id="GO:0005524">
    <property type="term" value="F:ATP binding"/>
    <property type="evidence" value="ECO:0007669"/>
    <property type="project" value="UniProtKB-KW"/>
</dbReference>
<feature type="transmembrane region" description="Helical" evidence="9">
    <location>
        <begin position="179"/>
        <end position="197"/>
    </location>
</feature>
<dbReference type="CDD" id="cd06225">
    <property type="entry name" value="HAMP"/>
    <property type="match status" value="1"/>
</dbReference>
<evidence type="ECO:0000256" key="8">
    <source>
        <dbReference type="ARBA" id="ARBA00023012"/>
    </source>
</evidence>
<keyword evidence="12" id="KW-0813">Transport</keyword>
<accession>A0A3B0YS45</accession>
<dbReference type="InterPro" id="IPR036890">
    <property type="entry name" value="HATPase_C_sf"/>
</dbReference>
<evidence type="ECO:0000256" key="7">
    <source>
        <dbReference type="ARBA" id="ARBA00022840"/>
    </source>
</evidence>
<evidence type="ECO:0000256" key="3">
    <source>
        <dbReference type="ARBA" id="ARBA00022553"/>
    </source>
</evidence>
<evidence type="ECO:0000256" key="1">
    <source>
        <dbReference type="ARBA" id="ARBA00000085"/>
    </source>
</evidence>
<dbReference type="PRINTS" id="PR00344">
    <property type="entry name" value="BCTRLSENSOR"/>
</dbReference>
<keyword evidence="6 12" id="KW-0418">Kinase</keyword>
<dbReference type="InterPro" id="IPR005467">
    <property type="entry name" value="His_kinase_dom"/>
</dbReference>
<dbReference type="InterPro" id="IPR003661">
    <property type="entry name" value="HisK_dim/P_dom"/>
</dbReference>
<dbReference type="InterPro" id="IPR003594">
    <property type="entry name" value="HATPase_dom"/>
</dbReference>
<dbReference type="Gene3D" id="1.10.287.130">
    <property type="match status" value="1"/>
</dbReference>
<dbReference type="SUPFAM" id="SSF55874">
    <property type="entry name" value="ATPase domain of HSP90 chaperone/DNA topoisomerase II/histidine kinase"/>
    <property type="match status" value="1"/>
</dbReference>
<keyword evidence="7" id="KW-0067">ATP-binding</keyword>
<evidence type="ECO:0000259" key="11">
    <source>
        <dbReference type="PROSITE" id="PS50885"/>
    </source>
</evidence>
<name>A0A3B0YS45_9ZZZZ</name>
<evidence type="ECO:0000256" key="6">
    <source>
        <dbReference type="ARBA" id="ARBA00022777"/>
    </source>
</evidence>
<keyword evidence="9" id="KW-0472">Membrane</keyword>
<evidence type="ECO:0000256" key="9">
    <source>
        <dbReference type="SAM" id="Phobius"/>
    </source>
</evidence>
<dbReference type="Pfam" id="PF00672">
    <property type="entry name" value="HAMP"/>
    <property type="match status" value="1"/>
</dbReference>
<dbReference type="SMART" id="SM00387">
    <property type="entry name" value="HATPase_c"/>
    <property type="match status" value="1"/>
</dbReference>
<feature type="domain" description="Histidine kinase" evidence="10">
    <location>
        <begin position="269"/>
        <end position="487"/>
    </location>
</feature>
<dbReference type="PANTHER" id="PTHR43711:SF1">
    <property type="entry name" value="HISTIDINE KINASE 1"/>
    <property type="match status" value="1"/>
</dbReference>
<dbReference type="InterPro" id="IPR036097">
    <property type="entry name" value="HisK_dim/P_sf"/>
</dbReference>
<dbReference type="GO" id="GO:0034220">
    <property type="term" value="P:monoatomic ion transmembrane transport"/>
    <property type="evidence" value="ECO:0007669"/>
    <property type="project" value="UniProtKB-KW"/>
</dbReference>
<comment type="catalytic activity">
    <reaction evidence="1">
        <text>ATP + protein L-histidine = ADP + protein N-phospho-L-histidine.</text>
        <dbReference type="EC" id="2.7.13.3"/>
    </reaction>
</comment>
<sequence length="488" mass="54801">MLRTLYAKLSLSLIVLLTIVGVFYTLLNLSTARYFFQETSQKLNLDLAQNLVADQKLVQDGRIDEKALSTTFMKYMVINPSIEIYLLDINGNILSYSAEPGKVKRNSVSLQPIKAFINGEKLPLLGDDPRSHERQKIFSVTPLPPGTKNEGYLYVVLQGTQYDTAEKLIKANVLWKQTALALIVSLSIGLVIGLLLFRKLTKRLNNLSTKMAQFHDNDFSAIPENGKTRKSNDEIDQLDQTFNQMAQRIVNQLNELKQQNNLRRELVANVSHDLRTPVAILHGYLETLDLKAEQLSATDQRDYIKQALLSSEHLSRLINKLFDLASLEARDSLSNVEQFNLSELAHDLVLKFQLKAKEKQINLNMIKTKDILFANGDIALIERLFENLLGNALKFTPNNGYVDLSLEKKGDTAIVHVRDGGPGIPDNEIDKIFERFYQGKKNSNRVKLGGLGLAIAKRIANLHGGNISVKSNPEQGTVFTFSLPQIAE</sequence>
<dbReference type="PANTHER" id="PTHR43711">
    <property type="entry name" value="TWO-COMPONENT HISTIDINE KINASE"/>
    <property type="match status" value="1"/>
</dbReference>
<reference evidence="12" key="1">
    <citation type="submission" date="2018-06" db="EMBL/GenBank/DDBJ databases">
        <authorList>
            <person name="Zhirakovskaya E."/>
        </authorList>
    </citation>
    <scope>NUCLEOTIDE SEQUENCE</scope>
</reference>
<dbReference type="PROSITE" id="PS50885">
    <property type="entry name" value="HAMP"/>
    <property type="match status" value="1"/>
</dbReference>
<dbReference type="InterPro" id="IPR050736">
    <property type="entry name" value="Sensor_HK_Regulatory"/>
</dbReference>
<keyword evidence="9" id="KW-1133">Transmembrane helix</keyword>
<dbReference type="SMART" id="SM00304">
    <property type="entry name" value="HAMP"/>
    <property type="match status" value="1"/>
</dbReference>
<dbReference type="FunFam" id="3.30.565.10:FF:000037">
    <property type="entry name" value="Hybrid sensor histidine kinase/response regulator"/>
    <property type="match status" value="1"/>
</dbReference>
<dbReference type="SMART" id="SM00388">
    <property type="entry name" value="HisKA"/>
    <property type="match status" value="1"/>
</dbReference>
<dbReference type="EC" id="2.7.13.3" evidence="2"/>
<evidence type="ECO:0000259" key="10">
    <source>
        <dbReference type="PROSITE" id="PS50109"/>
    </source>
</evidence>